<protein>
    <submittedName>
        <fullName evidence="2">SH3 domain protein</fullName>
    </submittedName>
</protein>
<name>A0A5E8HJ82_9LEPT</name>
<proteinExistence type="predicted"/>
<dbReference type="RefSeq" id="WP_015675650.1">
    <property type="nucleotide sequence ID" value="NZ_AOGX02000003.1"/>
</dbReference>
<dbReference type="InterPro" id="IPR003646">
    <property type="entry name" value="SH3-like_bac-type"/>
</dbReference>
<gene>
    <name evidence="2" type="ORF">LEP1GSC202_0374</name>
</gene>
<comment type="caution">
    <text evidence="2">The sequence shown here is derived from an EMBL/GenBank/DDBJ whole genome shotgun (WGS) entry which is preliminary data.</text>
</comment>
<evidence type="ECO:0000313" key="2">
    <source>
        <dbReference type="EMBL" id="EOQ90773.1"/>
    </source>
</evidence>
<dbReference type="OrthoDB" id="331906at2"/>
<dbReference type="AlphaFoldDB" id="A0A5E8HJ82"/>
<dbReference type="PROSITE" id="PS51257">
    <property type="entry name" value="PROKAR_LIPOPROTEIN"/>
    <property type="match status" value="1"/>
</dbReference>
<reference evidence="2 3" key="1">
    <citation type="submission" date="2013-04" db="EMBL/GenBank/DDBJ databases">
        <authorList>
            <person name="Harkins D.M."/>
            <person name="Durkin A.S."/>
            <person name="Brinkac L.M."/>
            <person name="Haft D.H."/>
            <person name="Selengut J.D."/>
            <person name="Sanka R."/>
            <person name="DePew J."/>
            <person name="Purushe J."/>
            <person name="Hartskeerl R.A."/>
            <person name="Ahmed A."/>
            <person name="van der Linden H."/>
            <person name="Goris M.G.A."/>
            <person name="Vinetz J.M."/>
            <person name="Sutton G.G."/>
            <person name="Nierman W.C."/>
            <person name="Fouts D.E."/>
        </authorList>
    </citation>
    <scope>NUCLEOTIDE SEQUENCE [LARGE SCALE GENOMIC DNA]</scope>
    <source>
        <strain evidence="2 3">Sao Paulo</strain>
    </source>
</reference>
<dbReference type="Gene3D" id="2.30.30.40">
    <property type="entry name" value="SH3 Domains"/>
    <property type="match status" value="1"/>
</dbReference>
<dbReference type="Proteomes" id="UP000013996">
    <property type="component" value="Unassembled WGS sequence"/>
</dbReference>
<sequence>MLRITILIFSFIFACQEDSKINNSTPSDSNAESATKQELEIEKQCVGVKSGLRLRSQPNLDGEKIDLIPYQSIVSILKIGDPISIDNIYSKWAKVEFQGKVGWVFMGYLNWDCTEYNFPDASKITEENVYGKFLDNQHGGNFNIYFQENNIYRTSIFGGCDDGGCNIENDFGEWRVFNNLIYLRSKSNLKLNSDLFIFYISKDKSLNPVDREHAIFENYGTDIISGWKRDKK</sequence>
<dbReference type="Pfam" id="PF08239">
    <property type="entry name" value="SH3_3"/>
    <property type="match status" value="1"/>
</dbReference>
<accession>A0A5E8HJ82</accession>
<evidence type="ECO:0000313" key="3">
    <source>
        <dbReference type="Proteomes" id="UP000013996"/>
    </source>
</evidence>
<evidence type="ECO:0000259" key="1">
    <source>
        <dbReference type="Pfam" id="PF08239"/>
    </source>
</evidence>
<feature type="domain" description="SH3b" evidence="1">
    <location>
        <begin position="50"/>
        <end position="109"/>
    </location>
</feature>
<organism evidence="2 3">
    <name type="scientific">Leptospira yanagawae serovar Saopaulo str. Sao Paulo = ATCC 700523</name>
    <dbReference type="NCBI Taxonomy" id="1249483"/>
    <lineage>
        <taxon>Bacteria</taxon>
        <taxon>Pseudomonadati</taxon>
        <taxon>Spirochaetota</taxon>
        <taxon>Spirochaetia</taxon>
        <taxon>Leptospirales</taxon>
        <taxon>Leptospiraceae</taxon>
        <taxon>Leptospira</taxon>
    </lineage>
</organism>
<dbReference type="EMBL" id="AOGX02000003">
    <property type="protein sequence ID" value="EOQ90773.1"/>
    <property type="molecule type" value="Genomic_DNA"/>
</dbReference>